<proteinExistence type="predicted"/>
<dbReference type="Proteomes" id="UP000602124">
    <property type="component" value="Unassembled WGS sequence"/>
</dbReference>
<protein>
    <submittedName>
        <fullName evidence="1">Uncharacterized protein</fullName>
    </submittedName>
</protein>
<reference evidence="1" key="1">
    <citation type="submission" date="2020-12" db="EMBL/GenBank/DDBJ databases">
        <title>Devosia sp. MSA67 isolated from Mo River.</title>
        <authorList>
            <person name="Ma F."/>
            <person name="Zi Z."/>
        </authorList>
    </citation>
    <scope>NUCLEOTIDE SEQUENCE</scope>
    <source>
        <strain evidence="1">MSA67</strain>
    </source>
</reference>
<dbReference type="RefSeq" id="WP_198874657.1">
    <property type="nucleotide sequence ID" value="NZ_JAEKMH010000001.1"/>
</dbReference>
<evidence type="ECO:0000313" key="1">
    <source>
        <dbReference type="EMBL" id="MBJ3783420.1"/>
    </source>
</evidence>
<evidence type="ECO:0000313" key="2">
    <source>
        <dbReference type="Proteomes" id="UP000602124"/>
    </source>
</evidence>
<sequence>MPVNFPINAYSSIDLAPDLGVVTARTEGGLFITSRKADPFWHGTYTTGPLDPRGANDRAEFLAWLTWAADNNMRVDFLHPRHRLPRAYTAANWPMIGDASLSDIVDQRTISVFGLTAGLDLRRGDRLSILQGDQVIHRWIAAPVIVASAISQDIAVTPRLPLGVLAPAAVVRLENPPLRAILQPGSWADSQREEYGPSPVTFGLMEAV</sequence>
<comment type="caution">
    <text evidence="1">The sequence shown here is derived from an EMBL/GenBank/DDBJ whole genome shotgun (WGS) entry which is preliminary data.</text>
</comment>
<accession>A0A934MJT7</accession>
<organism evidence="1 2">
    <name type="scientific">Devosia sediminis</name>
    <dbReference type="NCBI Taxonomy" id="2798801"/>
    <lineage>
        <taxon>Bacteria</taxon>
        <taxon>Pseudomonadati</taxon>
        <taxon>Pseudomonadota</taxon>
        <taxon>Alphaproteobacteria</taxon>
        <taxon>Hyphomicrobiales</taxon>
        <taxon>Devosiaceae</taxon>
        <taxon>Devosia</taxon>
    </lineage>
</organism>
<name>A0A934MJT7_9HYPH</name>
<dbReference type="EMBL" id="JAEKMH010000001">
    <property type="protein sequence ID" value="MBJ3783420.1"/>
    <property type="molecule type" value="Genomic_DNA"/>
</dbReference>
<gene>
    <name evidence="1" type="ORF">JEQ47_01690</name>
</gene>
<dbReference type="AlphaFoldDB" id="A0A934MJT7"/>
<keyword evidence="2" id="KW-1185">Reference proteome</keyword>